<comment type="subcellular location">
    <subcellularLocation>
        <location evidence="1">Cell membrane</location>
        <topology evidence="1">Multi-pass membrane protein</topology>
    </subcellularLocation>
</comment>
<feature type="transmembrane region" description="Helical" evidence="9">
    <location>
        <begin position="196"/>
        <end position="218"/>
    </location>
</feature>
<evidence type="ECO:0000256" key="8">
    <source>
        <dbReference type="ARBA" id="ARBA00038435"/>
    </source>
</evidence>
<keyword evidence="7 9" id="KW-0472">Membrane</keyword>
<evidence type="ECO:0000256" key="7">
    <source>
        <dbReference type="ARBA" id="ARBA00023136"/>
    </source>
</evidence>
<evidence type="ECO:0000259" key="10">
    <source>
        <dbReference type="Pfam" id="PF03553"/>
    </source>
</evidence>
<comment type="caution">
    <text evidence="11">The sequence shown here is derived from an EMBL/GenBank/DDBJ whole genome shotgun (WGS) entry which is preliminary data.</text>
</comment>
<evidence type="ECO:0000313" key="12">
    <source>
        <dbReference type="Proteomes" id="UP000636891"/>
    </source>
</evidence>
<keyword evidence="5 9" id="KW-0812">Transmembrane</keyword>
<feature type="transmembrane region" description="Helical" evidence="9">
    <location>
        <begin position="369"/>
        <end position="387"/>
    </location>
</feature>
<evidence type="ECO:0000256" key="6">
    <source>
        <dbReference type="ARBA" id="ARBA00022989"/>
    </source>
</evidence>
<proteinExistence type="inferred from homology"/>
<dbReference type="InterPro" id="IPR018461">
    <property type="entry name" value="Na/H_Antiport_NhaC-like_C"/>
</dbReference>
<feature type="transmembrane region" description="Helical" evidence="9">
    <location>
        <begin position="12"/>
        <end position="32"/>
    </location>
</feature>
<name>A0ABR7CPD1_9BACT</name>
<dbReference type="PANTHER" id="PTHR33451">
    <property type="entry name" value="MALATE-2H(+)/NA(+)-LACTATE ANTIPORTER"/>
    <property type="match status" value="1"/>
</dbReference>
<keyword evidence="3" id="KW-0050">Antiport</keyword>
<organism evidence="11 12">
    <name type="scientific">Alistipes hominis</name>
    <dbReference type="NCBI Taxonomy" id="2763015"/>
    <lineage>
        <taxon>Bacteria</taxon>
        <taxon>Pseudomonadati</taxon>
        <taxon>Bacteroidota</taxon>
        <taxon>Bacteroidia</taxon>
        <taxon>Bacteroidales</taxon>
        <taxon>Rikenellaceae</taxon>
        <taxon>Alistipes</taxon>
    </lineage>
</organism>
<evidence type="ECO:0000256" key="9">
    <source>
        <dbReference type="SAM" id="Phobius"/>
    </source>
</evidence>
<dbReference type="InterPro" id="IPR052180">
    <property type="entry name" value="NhaC_Na-H+_Antiporter"/>
</dbReference>
<evidence type="ECO:0000256" key="1">
    <source>
        <dbReference type="ARBA" id="ARBA00004651"/>
    </source>
</evidence>
<feature type="transmembrane region" description="Helical" evidence="9">
    <location>
        <begin position="328"/>
        <end position="348"/>
    </location>
</feature>
<dbReference type="PANTHER" id="PTHR33451:SF3">
    <property type="entry name" value="MALATE-2H(+)_NA(+)-LACTATE ANTIPORTER"/>
    <property type="match status" value="1"/>
</dbReference>
<keyword evidence="4" id="KW-1003">Cell membrane</keyword>
<sequence>MRKTVKSPTVFQSLIPVAVLIVLIGLNVTLLGDETLAGANQMSLLIASGVTACIAIRNGKTWGDILEGIVRTLTGAIPAILILLMIGVLSGTWMLSGIIPAMIHYGLYVLRPEYFLPATVVISALISLATGSSWSTVATVGVALLGIGRTLGFGDPVIAGAIISGAYFGDKVSPLSDTTNLAAAIAGTNLFTHIRYMLYTTLPTIFVTLIIFTILSIGGGKIAADVSVADTQRMITDYYYISPVLFLVPLAAVAMIVFKMPPVPVLFVGSLLGGVMAVVCQPELIGSLSGDGTLTAGGAYRVVSRAMYGTVSPETGDPMVDSLFTSRGMAGMLNTVWLIITAMIFGGVMEAGQFLERITTALIRRVRSTGGLVSATAGTCVLFNSTASDQYLAIVIPGKIFGSAYRRKGLAPEVLSRTLEDAGTATSVLIPWNTCGATQAGVLNVATVAYLPYAFFCYISPLMSILFAWLGLRIRRIPPQGALPETENRNK</sequence>
<feature type="transmembrane region" description="Helical" evidence="9">
    <location>
        <begin position="238"/>
        <end position="258"/>
    </location>
</feature>
<feature type="transmembrane region" description="Helical" evidence="9">
    <location>
        <begin position="114"/>
        <end position="147"/>
    </location>
</feature>
<evidence type="ECO:0000313" key="11">
    <source>
        <dbReference type="EMBL" id="MBC5617512.1"/>
    </source>
</evidence>
<feature type="transmembrane region" description="Helical" evidence="9">
    <location>
        <begin position="68"/>
        <end position="94"/>
    </location>
</feature>
<gene>
    <name evidence="11" type="ORF">H8S08_10855</name>
</gene>
<evidence type="ECO:0000256" key="2">
    <source>
        <dbReference type="ARBA" id="ARBA00022448"/>
    </source>
</evidence>
<feature type="transmembrane region" description="Helical" evidence="9">
    <location>
        <begin position="38"/>
        <end position="56"/>
    </location>
</feature>
<dbReference type="Proteomes" id="UP000636891">
    <property type="component" value="Unassembled WGS sequence"/>
</dbReference>
<protein>
    <submittedName>
        <fullName evidence="11">Sodium:proton antiporter</fullName>
    </submittedName>
</protein>
<reference evidence="11 12" key="1">
    <citation type="submission" date="2020-08" db="EMBL/GenBank/DDBJ databases">
        <title>Genome public.</title>
        <authorList>
            <person name="Liu C."/>
            <person name="Sun Q."/>
        </authorList>
    </citation>
    <scope>NUCLEOTIDE SEQUENCE [LARGE SCALE GENOMIC DNA]</scope>
    <source>
        <strain evidence="11 12">New-7</strain>
    </source>
</reference>
<dbReference type="RefSeq" id="WP_101570654.1">
    <property type="nucleotide sequence ID" value="NZ_JACOOK010000006.1"/>
</dbReference>
<accession>A0ABR7CPD1</accession>
<evidence type="ECO:0000256" key="5">
    <source>
        <dbReference type="ARBA" id="ARBA00022692"/>
    </source>
</evidence>
<keyword evidence="2" id="KW-0813">Transport</keyword>
<comment type="similarity">
    <text evidence="8">Belongs to the NhaC Na(+)/H(+) (TC 2.A.35) antiporter family.</text>
</comment>
<evidence type="ECO:0000256" key="4">
    <source>
        <dbReference type="ARBA" id="ARBA00022475"/>
    </source>
</evidence>
<feature type="transmembrane region" description="Helical" evidence="9">
    <location>
        <begin position="450"/>
        <end position="472"/>
    </location>
</feature>
<keyword evidence="6 9" id="KW-1133">Transmembrane helix</keyword>
<dbReference type="Pfam" id="PF03553">
    <property type="entry name" value="Na_H_antiporter"/>
    <property type="match status" value="1"/>
</dbReference>
<dbReference type="EMBL" id="JACOOK010000006">
    <property type="protein sequence ID" value="MBC5617512.1"/>
    <property type="molecule type" value="Genomic_DNA"/>
</dbReference>
<evidence type="ECO:0000256" key="3">
    <source>
        <dbReference type="ARBA" id="ARBA00022449"/>
    </source>
</evidence>
<keyword evidence="12" id="KW-1185">Reference proteome</keyword>
<feature type="domain" description="Na+/H+ antiporter NhaC-like C-terminal" evidence="10">
    <location>
        <begin position="165"/>
        <end position="472"/>
    </location>
</feature>